<name>A0A6J4LQJ3_9ACTN</name>
<organism evidence="2">
    <name type="scientific">uncultured Frankineae bacterium</name>
    <dbReference type="NCBI Taxonomy" id="437475"/>
    <lineage>
        <taxon>Bacteria</taxon>
        <taxon>Bacillati</taxon>
        <taxon>Actinomycetota</taxon>
        <taxon>Actinomycetes</taxon>
        <taxon>Frankiales</taxon>
        <taxon>environmental samples</taxon>
    </lineage>
</organism>
<feature type="region of interest" description="Disordered" evidence="1">
    <location>
        <begin position="300"/>
        <end position="324"/>
    </location>
</feature>
<proteinExistence type="predicted"/>
<feature type="compositionally biased region" description="Basic and acidic residues" evidence="1">
    <location>
        <begin position="62"/>
        <end position="71"/>
    </location>
</feature>
<protein>
    <submittedName>
        <fullName evidence="2">Branched-chain alpha-keto acid dehydrogenase, E1 component, beta subunit</fullName>
        <ecNumber evidence="2">1.2.4.4</ecNumber>
    </submittedName>
</protein>
<keyword evidence="2" id="KW-0560">Oxidoreductase</keyword>
<feature type="region of interest" description="Disordered" evidence="1">
    <location>
        <begin position="1"/>
        <end position="233"/>
    </location>
</feature>
<feature type="compositionally biased region" description="Basic residues" evidence="1">
    <location>
        <begin position="116"/>
        <end position="127"/>
    </location>
</feature>
<feature type="non-terminal residue" evidence="2">
    <location>
        <position position="324"/>
    </location>
</feature>
<evidence type="ECO:0000313" key="2">
    <source>
        <dbReference type="EMBL" id="CAA9335314.1"/>
    </source>
</evidence>
<feature type="compositionally biased region" description="Basic residues" evidence="1">
    <location>
        <begin position="310"/>
        <end position="324"/>
    </location>
</feature>
<feature type="compositionally biased region" description="Basic and acidic residues" evidence="1">
    <location>
        <begin position="17"/>
        <end position="26"/>
    </location>
</feature>
<gene>
    <name evidence="2" type="ORF">AVDCRST_MAG07-1989</name>
</gene>
<sequence length="324" mass="34999">GGPDDGQGAQRGLALDDGGRPEGRRDGRGRRQARRRLPGDRRAAEGLRRGPGHGHPARRVRDHRDRDRPGDARLPAGLRDPVRRLRLPGLRPDRQPARQDARAQPRHGADADHRPHPLRRGHRRRRAPQREPGGLLRAHRRPEGGGLLQPRRRLVDAAPGGPQRRPGHLLRAQAALLGEGRGRHPRTGRPPVAGAGGPSRHRRDAHRVRADGEDVPGGGHRGRGGRAQPGGARPALAVAAGPAVGRRVGTTHPPCGRRARGAVLHRHRCRDRRPAVRGALLRDGGAGAACHRLRHALPAVPARGGVPPRPRPRPAHRRPIAGVL</sequence>
<accession>A0A6J4LQJ3</accession>
<dbReference type="GO" id="GO:0003863">
    <property type="term" value="F:branched-chain 2-oxo acid dehydrogenase activity"/>
    <property type="evidence" value="ECO:0007669"/>
    <property type="project" value="UniProtKB-EC"/>
</dbReference>
<dbReference type="EMBL" id="CADCUB010000103">
    <property type="protein sequence ID" value="CAA9335314.1"/>
    <property type="molecule type" value="Genomic_DNA"/>
</dbReference>
<dbReference type="EC" id="1.2.4.4" evidence="2"/>
<feature type="non-terminal residue" evidence="2">
    <location>
        <position position="1"/>
    </location>
</feature>
<reference evidence="2" key="1">
    <citation type="submission" date="2020-02" db="EMBL/GenBank/DDBJ databases">
        <authorList>
            <person name="Meier V. D."/>
        </authorList>
    </citation>
    <scope>NUCLEOTIDE SEQUENCE</scope>
    <source>
        <strain evidence="2">AVDCRST_MAG07</strain>
    </source>
</reference>
<feature type="compositionally biased region" description="Basic and acidic residues" evidence="1">
    <location>
        <begin position="37"/>
        <end position="48"/>
    </location>
</feature>
<feature type="compositionally biased region" description="Basic and acidic residues" evidence="1">
    <location>
        <begin position="91"/>
        <end position="115"/>
    </location>
</feature>
<feature type="compositionally biased region" description="Basic residues" evidence="1">
    <location>
        <begin position="27"/>
        <end position="36"/>
    </location>
</feature>
<dbReference type="AlphaFoldDB" id="A0A6J4LQJ3"/>
<feature type="compositionally biased region" description="Basic residues" evidence="1">
    <location>
        <begin position="50"/>
        <end position="61"/>
    </location>
</feature>
<evidence type="ECO:0000256" key="1">
    <source>
        <dbReference type="SAM" id="MobiDB-lite"/>
    </source>
</evidence>